<sequence>MFPDQSELALVQKASIKAAWKKLQQLPAPSQAPDPASQAASSVSSWNEVQAPKLSAQTLAELKRAFFRDYPSEVLSPDTCPSGRLIAMAHGQVQKKDIAWIPWKYRLSHQRLEEVQMARPTKMAKTEHTSLHQLLWDDPPSIEVSNANMGYIGIRNMLELNATAYALVQGCHLGRIKAYNLKFLGLISTRLDSELGLRHVTVLEAQAADRMLWGIIADLTTDKGRIFTDIFCGFDSPLASAILANGGQVFR</sequence>
<name>A0A9P1CRJ6_9DINO</name>
<proteinExistence type="predicted"/>
<reference evidence="2" key="1">
    <citation type="submission" date="2022-10" db="EMBL/GenBank/DDBJ databases">
        <authorList>
            <person name="Chen Y."/>
            <person name="Dougan E. K."/>
            <person name="Chan C."/>
            <person name="Rhodes N."/>
            <person name="Thang M."/>
        </authorList>
    </citation>
    <scope>NUCLEOTIDE SEQUENCE</scope>
</reference>
<dbReference type="EMBL" id="CAMXCT030002174">
    <property type="protein sequence ID" value="CAL4783517.1"/>
    <property type="molecule type" value="Genomic_DNA"/>
</dbReference>
<feature type="non-terminal residue" evidence="2">
    <location>
        <position position="251"/>
    </location>
</feature>
<comment type="caution">
    <text evidence="2">The sequence shown here is derived from an EMBL/GenBank/DDBJ whole genome shotgun (WGS) entry which is preliminary data.</text>
</comment>
<dbReference type="AlphaFoldDB" id="A0A9P1CRJ6"/>
<dbReference type="EMBL" id="CAMXCT010002174">
    <property type="protein sequence ID" value="CAI3996205.1"/>
    <property type="molecule type" value="Genomic_DNA"/>
</dbReference>
<evidence type="ECO:0000256" key="1">
    <source>
        <dbReference type="SAM" id="MobiDB-lite"/>
    </source>
</evidence>
<reference evidence="3" key="2">
    <citation type="submission" date="2024-04" db="EMBL/GenBank/DDBJ databases">
        <authorList>
            <person name="Chen Y."/>
            <person name="Shah S."/>
            <person name="Dougan E. K."/>
            <person name="Thang M."/>
            <person name="Chan C."/>
        </authorList>
    </citation>
    <scope>NUCLEOTIDE SEQUENCE [LARGE SCALE GENOMIC DNA]</scope>
</reference>
<keyword evidence="5" id="KW-1185">Reference proteome</keyword>
<dbReference type="Proteomes" id="UP001152797">
    <property type="component" value="Unassembled WGS sequence"/>
</dbReference>
<accession>A0A9P1CRJ6</accession>
<evidence type="ECO:0000313" key="3">
    <source>
        <dbReference type="EMBL" id="CAL1149580.1"/>
    </source>
</evidence>
<evidence type="ECO:0000313" key="5">
    <source>
        <dbReference type="Proteomes" id="UP001152797"/>
    </source>
</evidence>
<organism evidence="2">
    <name type="scientific">Cladocopium goreaui</name>
    <dbReference type="NCBI Taxonomy" id="2562237"/>
    <lineage>
        <taxon>Eukaryota</taxon>
        <taxon>Sar</taxon>
        <taxon>Alveolata</taxon>
        <taxon>Dinophyceae</taxon>
        <taxon>Suessiales</taxon>
        <taxon>Symbiodiniaceae</taxon>
        <taxon>Cladocopium</taxon>
    </lineage>
</organism>
<evidence type="ECO:0000313" key="2">
    <source>
        <dbReference type="EMBL" id="CAI3996205.1"/>
    </source>
</evidence>
<protein>
    <submittedName>
        <fullName evidence="4">C3H1-type domain-containing protein</fullName>
    </submittedName>
</protein>
<dbReference type="EMBL" id="CAMXCT020002174">
    <property type="protein sequence ID" value="CAL1149580.1"/>
    <property type="molecule type" value="Genomic_DNA"/>
</dbReference>
<feature type="region of interest" description="Disordered" evidence="1">
    <location>
        <begin position="25"/>
        <end position="44"/>
    </location>
</feature>
<evidence type="ECO:0000313" key="4">
    <source>
        <dbReference type="EMBL" id="CAL4783517.1"/>
    </source>
</evidence>
<dbReference type="OrthoDB" id="445465at2759"/>
<gene>
    <name evidence="2" type="ORF">C1SCF055_LOCUS22700</name>
</gene>